<name>A0A183D421_9BILA</name>
<dbReference type="EMBL" id="UYRT01005955">
    <property type="protein sequence ID" value="VDK39684.1"/>
    <property type="molecule type" value="Genomic_DNA"/>
</dbReference>
<gene>
    <name evidence="1" type="ORF">GPUH_LOCUS3461</name>
</gene>
<dbReference type="InterPro" id="IPR036860">
    <property type="entry name" value="SH2_dom_sf"/>
</dbReference>
<proteinExistence type="predicted"/>
<reference evidence="1 2" key="2">
    <citation type="submission" date="2018-11" db="EMBL/GenBank/DDBJ databases">
        <authorList>
            <consortium name="Pathogen Informatics"/>
        </authorList>
    </citation>
    <scope>NUCLEOTIDE SEQUENCE [LARGE SCALE GENOMIC DNA]</scope>
</reference>
<dbReference type="SUPFAM" id="SSF55550">
    <property type="entry name" value="SH2 domain"/>
    <property type="match status" value="1"/>
</dbReference>
<reference evidence="3" key="1">
    <citation type="submission" date="2016-06" db="UniProtKB">
        <authorList>
            <consortium name="WormBaseParasite"/>
        </authorList>
    </citation>
    <scope>IDENTIFICATION</scope>
</reference>
<dbReference type="OrthoDB" id="9938362at2759"/>
<keyword evidence="2" id="KW-1185">Reference proteome</keyword>
<organism evidence="3">
    <name type="scientific">Gongylonema pulchrum</name>
    <dbReference type="NCBI Taxonomy" id="637853"/>
    <lineage>
        <taxon>Eukaryota</taxon>
        <taxon>Metazoa</taxon>
        <taxon>Ecdysozoa</taxon>
        <taxon>Nematoda</taxon>
        <taxon>Chromadorea</taxon>
        <taxon>Rhabditida</taxon>
        <taxon>Spirurina</taxon>
        <taxon>Spiruromorpha</taxon>
        <taxon>Spiruroidea</taxon>
        <taxon>Gongylonematidae</taxon>
        <taxon>Gongylonema</taxon>
    </lineage>
</organism>
<dbReference type="Proteomes" id="UP000271098">
    <property type="component" value="Unassembled WGS sequence"/>
</dbReference>
<evidence type="ECO:0000313" key="1">
    <source>
        <dbReference type="EMBL" id="VDK39684.1"/>
    </source>
</evidence>
<accession>A0A183D421</accession>
<evidence type="ECO:0000313" key="2">
    <source>
        <dbReference type="Proteomes" id="UP000271098"/>
    </source>
</evidence>
<protein>
    <submittedName>
        <fullName evidence="1 3">Uncharacterized protein</fullName>
    </submittedName>
</protein>
<sequence length="90" mass="11291">MVPWSLIEEGCLRIQVKVVLSIKWENRHYHFEIKQEYKYFWIEEIQSDSIVQLLAYHFINKVSEENQRKHYQKFTSLIEYFYSLQIFRQR</sequence>
<dbReference type="AlphaFoldDB" id="A0A183D421"/>
<evidence type="ECO:0000313" key="3">
    <source>
        <dbReference type="WBParaSite" id="GPUH_0000346801-mRNA-1"/>
    </source>
</evidence>
<dbReference type="WBParaSite" id="GPUH_0000346801-mRNA-1">
    <property type="protein sequence ID" value="GPUH_0000346801-mRNA-1"/>
    <property type="gene ID" value="GPUH_0000346801"/>
</dbReference>
<dbReference type="Gene3D" id="3.30.505.10">
    <property type="entry name" value="SH2 domain"/>
    <property type="match status" value="1"/>
</dbReference>